<dbReference type="KEGG" id="lji:ELX58_05865"/>
<evidence type="ECO:0000313" key="7">
    <source>
        <dbReference type="Proteomes" id="UP000294321"/>
    </source>
</evidence>
<evidence type="ECO:0000256" key="5">
    <source>
        <dbReference type="HAMAP-Rule" id="MF_00340"/>
    </source>
</evidence>
<evidence type="ECO:0000256" key="3">
    <source>
        <dbReference type="ARBA" id="ARBA00023274"/>
    </source>
</evidence>
<dbReference type="PANTHER" id="PTHR35534:SF1">
    <property type="entry name" value="LARGE RIBOSOMAL SUBUNIT PROTEIN BL32"/>
    <property type="match status" value="1"/>
</dbReference>
<name>A0A4P6ZLC8_9LACO</name>
<dbReference type="Proteomes" id="UP000294321">
    <property type="component" value="Chromosome"/>
</dbReference>
<dbReference type="RefSeq" id="WP_133442219.1">
    <property type="nucleotide sequence ID" value="NZ_CP034726.1"/>
</dbReference>
<evidence type="ECO:0000313" key="6">
    <source>
        <dbReference type="EMBL" id="QBP18661.1"/>
    </source>
</evidence>
<dbReference type="EMBL" id="CP034726">
    <property type="protein sequence ID" value="QBP18661.1"/>
    <property type="molecule type" value="Genomic_DNA"/>
</dbReference>
<dbReference type="GO" id="GO:0003735">
    <property type="term" value="F:structural constituent of ribosome"/>
    <property type="evidence" value="ECO:0007669"/>
    <property type="project" value="InterPro"/>
</dbReference>
<sequence>MAVSPRKTSKERKRLRRTNIKLHMPGLSPCPNCGALRKPHFVCPNCGYYDGKEIINKK</sequence>
<dbReference type="NCBIfam" id="TIGR01031">
    <property type="entry name" value="rpmF_bact"/>
    <property type="match status" value="1"/>
</dbReference>
<dbReference type="HAMAP" id="MF_00340">
    <property type="entry name" value="Ribosomal_bL32"/>
    <property type="match status" value="1"/>
</dbReference>
<evidence type="ECO:0000256" key="4">
    <source>
        <dbReference type="ARBA" id="ARBA00035178"/>
    </source>
</evidence>
<dbReference type="SUPFAM" id="SSF57829">
    <property type="entry name" value="Zn-binding ribosomal proteins"/>
    <property type="match status" value="1"/>
</dbReference>
<gene>
    <name evidence="5" type="primary">rpmF</name>
    <name evidence="6" type="ORF">ELX58_05865</name>
</gene>
<dbReference type="OrthoDB" id="9812874at2"/>
<proteinExistence type="inferred from homology"/>
<keyword evidence="2 5" id="KW-0689">Ribosomal protein</keyword>
<evidence type="ECO:0000256" key="1">
    <source>
        <dbReference type="ARBA" id="ARBA00008560"/>
    </source>
</evidence>
<dbReference type="Pfam" id="PF01783">
    <property type="entry name" value="Ribosomal_L32p"/>
    <property type="match status" value="1"/>
</dbReference>
<keyword evidence="7" id="KW-1185">Reference proteome</keyword>
<protein>
    <recommendedName>
        <fullName evidence="4 5">Large ribosomal subunit protein bL32</fullName>
    </recommendedName>
</protein>
<dbReference type="InterPro" id="IPR011332">
    <property type="entry name" value="Ribosomal_zn-bd"/>
</dbReference>
<accession>A0A4P6ZLC8</accession>
<comment type="similarity">
    <text evidence="1 5">Belongs to the bacterial ribosomal protein bL32 family.</text>
</comment>
<dbReference type="AlphaFoldDB" id="A0A4P6ZLC8"/>
<organism evidence="6 7">
    <name type="scientific">Acetilactobacillus jinshanensis</name>
    <dbReference type="NCBI Taxonomy" id="1720083"/>
    <lineage>
        <taxon>Bacteria</taxon>
        <taxon>Bacillati</taxon>
        <taxon>Bacillota</taxon>
        <taxon>Bacilli</taxon>
        <taxon>Lactobacillales</taxon>
        <taxon>Lactobacillaceae</taxon>
        <taxon>Acetilactobacillus</taxon>
    </lineage>
</organism>
<dbReference type="InterPro" id="IPR002677">
    <property type="entry name" value="Ribosomal_bL32"/>
</dbReference>
<reference evidence="7" key="1">
    <citation type="submission" date="2018-12" db="EMBL/GenBank/DDBJ databases">
        <title>A new species of lactobacillus.</title>
        <authorList>
            <person name="Jian Y."/>
            <person name="Xin L."/>
            <person name="Hong Z.J."/>
            <person name="Ming L.Z."/>
            <person name="Hong X.Z."/>
        </authorList>
    </citation>
    <scope>NUCLEOTIDE SEQUENCE [LARGE SCALE GENOMIC DNA]</scope>
    <source>
        <strain evidence="7">HSLZ-75</strain>
    </source>
</reference>
<dbReference type="PANTHER" id="PTHR35534">
    <property type="entry name" value="50S RIBOSOMAL PROTEIN L32"/>
    <property type="match status" value="1"/>
</dbReference>
<dbReference type="GO" id="GO:0006412">
    <property type="term" value="P:translation"/>
    <property type="evidence" value="ECO:0007669"/>
    <property type="project" value="UniProtKB-UniRule"/>
</dbReference>
<dbReference type="GO" id="GO:0015934">
    <property type="term" value="C:large ribosomal subunit"/>
    <property type="evidence" value="ECO:0007669"/>
    <property type="project" value="InterPro"/>
</dbReference>
<keyword evidence="3 5" id="KW-0687">Ribonucleoprotein</keyword>
<dbReference type="InterPro" id="IPR044957">
    <property type="entry name" value="Ribosomal_bL32_bact"/>
</dbReference>
<evidence type="ECO:0000256" key="2">
    <source>
        <dbReference type="ARBA" id="ARBA00022980"/>
    </source>
</evidence>